<name>A0ACB7T722_HYAAI</name>
<gene>
    <name evidence="1" type="ORF">HPB50_000662</name>
</gene>
<comment type="caution">
    <text evidence="1">The sequence shown here is derived from an EMBL/GenBank/DDBJ whole genome shotgun (WGS) entry which is preliminary data.</text>
</comment>
<evidence type="ECO:0000313" key="1">
    <source>
        <dbReference type="EMBL" id="KAH6942087.1"/>
    </source>
</evidence>
<protein>
    <submittedName>
        <fullName evidence="1">Uncharacterized protein</fullName>
    </submittedName>
</protein>
<organism evidence="1 2">
    <name type="scientific">Hyalomma asiaticum</name>
    <name type="common">Tick</name>
    <dbReference type="NCBI Taxonomy" id="266040"/>
    <lineage>
        <taxon>Eukaryota</taxon>
        <taxon>Metazoa</taxon>
        <taxon>Ecdysozoa</taxon>
        <taxon>Arthropoda</taxon>
        <taxon>Chelicerata</taxon>
        <taxon>Arachnida</taxon>
        <taxon>Acari</taxon>
        <taxon>Parasitiformes</taxon>
        <taxon>Ixodida</taxon>
        <taxon>Ixodoidea</taxon>
        <taxon>Ixodidae</taxon>
        <taxon>Hyalomminae</taxon>
        <taxon>Hyalomma</taxon>
    </lineage>
</organism>
<dbReference type="Proteomes" id="UP000821845">
    <property type="component" value="Chromosome 10"/>
</dbReference>
<dbReference type="EMBL" id="CM023490">
    <property type="protein sequence ID" value="KAH6942087.1"/>
    <property type="molecule type" value="Genomic_DNA"/>
</dbReference>
<proteinExistence type="predicted"/>
<keyword evidence="2" id="KW-1185">Reference proteome</keyword>
<sequence>MKTYPENTNDTHVRFKHTFPHPTRLHLVYPDQEISTLPLGTLRRVISACCNSPLTRPNLHLPTSDVWEGALAIFSQDDQLRLVERALESSRAQGVLE</sequence>
<accession>A0ACB7T722</accession>
<evidence type="ECO:0000313" key="2">
    <source>
        <dbReference type="Proteomes" id="UP000821845"/>
    </source>
</evidence>
<reference evidence="1" key="1">
    <citation type="submission" date="2020-05" db="EMBL/GenBank/DDBJ databases">
        <title>Large-scale comparative analyses of tick genomes elucidate their genetic diversity and vector capacities.</title>
        <authorList>
            <person name="Jia N."/>
            <person name="Wang J."/>
            <person name="Shi W."/>
            <person name="Du L."/>
            <person name="Sun Y."/>
            <person name="Zhan W."/>
            <person name="Jiang J."/>
            <person name="Wang Q."/>
            <person name="Zhang B."/>
            <person name="Ji P."/>
            <person name="Sakyi L.B."/>
            <person name="Cui X."/>
            <person name="Yuan T."/>
            <person name="Jiang B."/>
            <person name="Yang W."/>
            <person name="Lam T.T.-Y."/>
            <person name="Chang Q."/>
            <person name="Ding S."/>
            <person name="Wang X."/>
            <person name="Zhu J."/>
            <person name="Ruan X."/>
            <person name="Zhao L."/>
            <person name="Wei J."/>
            <person name="Que T."/>
            <person name="Du C."/>
            <person name="Cheng J."/>
            <person name="Dai P."/>
            <person name="Han X."/>
            <person name="Huang E."/>
            <person name="Gao Y."/>
            <person name="Liu J."/>
            <person name="Shao H."/>
            <person name="Ye R."/>
            <person name="Li L."/>
            <person name="Wei W."/>
            <person name="Wang X."/>
            <person name="Wang C."/>
            <person name="Yang T."/>
            <person name="Huo Q."/>
            <person name="Li W."/>
            <person name="Guo W."/>
            <person name="Chen H."/>
            <person name="Zhou L."/>
            <person name="Ni X."/>
            <person name="Tian J."/>
            <person name="Zhou Y."/>
            <person name="Sheng Y."/>
            <person name="Liu T."/>
            <person name="Pan Y."/>
            <person name="Xia L."/>
            <person name="Li J."/>
            <person name="Zhao F."/>
            <person name="Cao W."/>
        </authorList>
    </citation>
    <scope>NUCLEOTIDE SEQUENCE</scope>
    <source>
        <strain evidence="1">Hyas-2018</strain>
    </source>
</reference>